<evidence type="ECO:0000256" key="10">
    <source>
        <dbReference type="ARBA" id="ARBA00038040"/>
    </source>
</evidence>
<dbReference type="PROSITE" id="PS00690">
    <property type="entry name" value="DEAH_ATP_HELICASE"/>
    <property type="match status" value="1"/>
</dbReference>
<dbReference type="FunFam" id="1.20.120.1080:FF:000018">
    <property type="entry name" value="Pre-mRNA-splicing factor ATP-dependent RNA helicase prp16"/>
    <property type="match status" value="1"/>
</dbReference>
<evidence type="ECO:0000256" key="2">
    <source>
        <dbReference type="ARBA" id="ARBA00012552"/>
    </source>
</evidence>
<feature type="region of interest" description="Disordered" evidence="14">
    <location>
        <begin position="15"/>
        <end position="48"/>
    </location>
</feature>
<evidence type="ECO:0000259" key="16">
    <source>
        <dbReference type="PROSITE" id="PS51194"/>
    </source>
</evidence>
<dbReference type="InterPro" id="IPR048333">
    <property type="entry name" value="HA2_WH"/>
</dbReference>
<evidence type="ECO:0000256" key="13">
    <source>
        <dbReference type="SAM" id="Coils"/>
    </source>
</evidence>
<keyword evidence="4" id="KW-0547">Nucleotide-binding</keyword>
<dbReference type="PROSITE" id="PS51194">
    <property type="entry name" value="HELICASE_CTER"/>
    <property type="match status" value="1"/>
</dbReference>
<dbReference type="GO" id="GO:0003723">
    <property type="term" value="F:RNA binding"/>
    <property type="evidence" value="ECO:0007669"/>
    <property type="project" value="TreeGrafter"/>
</dbReference>
<dbReference type="FunFam" id="3.40.50.300:FF:000578">
    <property type="entry name" value="probable ATP-dependent RNA helicase DHX35"/>
    <property type="match status" value="1"/>
</dbReference>
<dbReference type="FunFam" id="3.40.50.300:FF:000007">
    <property type="entry name" value="Pre-mRNA-splicing factor ATP-dependent RNA helicase"/>
    <property type="match status" value="1"/>
</dbReference>
<evidence type="ECO:0000256" key="1">
    <source>
        <dbReference type="ARBA" id="ARBA00004123"/>
    </source>
</evidence>
<dbReference type="PANTHER" id="PTHR18934">
    <property type="entry name" value="ATP-DEPENDENT RNA HELICASE"/>
    <property type="match status" value="1"/>
</dbReference>
<keyword evidence="6" id="KW-0347">Helicase</keyword>
<dbReference type="STRING" id="765915.A0A1Y2HI24"/>
<keyword evidence="3" id="KW-0507">mRNA processing</keyword>
<dbReference type="InterPro" id="IPR001650">
    <property type="entry name" value="Helicase_C-like"/>
</dbReference>
<dbReference type="EC" id="3.6.4.13" evidence="2"/>
<feature type="domain" description="Helicase C-terminal" evidence="16">
    <location>
        <begin position="332"/>
        <end position="513"/>
    </location>
</feature>
<reference evidence="17 18" key="1">
    <citation type="submission" date="2016-07" db="EMBL/GenBank/DDBJ databases">
        <title>Pervasive Adenine N6-methylation of Active Genes in Fungi.</title>
        <authorList>
            <consortium name="DOE Joint Genome Institute"/>
            <person name="Mondo S.J."/>
            <person name="Dannebaum R.O."/>
            <person name="Kuo R.C."/>
            <person name="Labutti K."/>
            <person name="Haridas S."/>
            <person name="Kuo A."/>
            <person name="Salamov A."/>
            <person name="Ahrendt S.R."/>
            <person name="Lipzen A."/>
            <person name="Sullivan W."/>
            <person name="Andreopoulos W.B."/>
            <person name="Clum A."/>
            <person name="Lindquist E."/>
            <person name="Daum C."/>
            <person name="Ramamoorthy G.K."/>
            <person name="Gryganskyi A."/>
            <person name="Culley D."/>
            <person name="Magnuson J.K."/>
            <person name="James T.Y."/>
            <person name="O'Malley M.A."/>
            <person name="Stajich J.E."/>
            <person name="Spatafora J.W."/>
            <person name="Visel A."/>
            <person name="Grigoriev I.V."/>
        </authorList>
    </citation>
    <scope>NUCLEOTIDE SEQUENCE [LARGE SCALE GENOMIC DNA]</scope>
    <source>
        <strain evidence="17 18">PL171</strain>
    </source>
</reference>
<dbReference type="GO" id="GO:0034458">
    <property type="term" value="F:3'-5' RNA helicase activity"/>
    <property type="evidence" value="ECO:0007669"/>
    <property type="project" value="TreeGrafter"/>
</dbReference>
<dbReference type="Pfam" id="PF00271">
    <property type="entry name" value="Helicase_C"/>
    <property type="match status" value="1"/>
</dbReference>
<dbReference type="GO" id="GO:0005681">
    <property type="term" value="C:spliceosomal complex"/>
    <property type="evidence" value="ECO:0007669"/>
    <property type="project" value="UniProtKB-ARBA"/>
</dbReference>
<evidence type="ECO:0000256" key="6">
    <source>
        <dbReference type="ARBA" id="ARBA00022806"/>
    </source>
</evidence>
<dbReference type="PROSITE" id="PS51192">
    <property type="entry name" value="HELICASE_ATP_BIND_1"/>
    <property type="match status" value="1"/>
</dbReference>
<evidence type="ECO:0000256" key="11">
    <source>
        <dbReference type="ARBA" id="ARBA00047984"/>
    </source>
</evidence>
<dbReference type="GO" id="GO:0005524">
    <property type="term" value="F:ATP binding"/>
    <property type="evidence" value="ECO:0007669"/>
    <property type="project" value="UniProtKB-KW"/>
</dbReference>
<keyword evidence="9" id="KW-0539">Nucleus</keyword>
<dbReference type="SMART" id="SM00847">
    <property type="entry name" value="HA2"/>
    <property type="match status" value="1"/>
</dbReference>
<evidence type="ECO:0000256" key="8">
    <source>
        <dbReference type="ARBA" id="ARBA00023187"/>
    </source>
</evidence>
<evidence type="ECO:0000313" key="17">
    <source>
        <dbReference type="EMBL" id="ORZ33343.1"/>
    </source>
</evidence>
<feature type="coiled-coil region" evidence="13">
    <location>
        <begin position="775"/>
        <end position="802"/>
    </location>
</feature>
<dbReference type="InterPro" id="IPR027417">
    <property type="entry name" value="P-loop_NTPase"/>
</dbReference>
<evidence type="ECO:0000256" key="9">
    <source>
        <dbReference type="ARBA" id="ARBA00023242"/>
    </source>
</evidence>
<dbReference type="Pfam" id="PF21010">
    <property type="entry name" value="HA2_C"/>
    <property type="match status" value="1"/>
</dbReference>
<feature type="domain" description="Helicase ATP-binding" evidence="15">
    <location>
        <begin position="192"/>
        <end position="317"/>
    </location>
</feature>
<dbReference type="Proteomes" id="UP000193411">
    <property type="component" value="Unassembled WGS sequence"/>
</dbReference>
<dbReference type="Pfam" id="PF07717">
    <property type="entry name" value="OB_NTP_bind"/>
    <property type="match status" value="1"/>
</dbReference>
<dbReference type="Gene3D" id="3.40.50.300">
    <property type="entry name" value="P-loop containing nucleotide triphosphate hydrolases"/>
    <property type="match status" value="2"/>
</dbReference>
<dbReference type="Pfam" id="PF04408">
    <property type="entry name" value="WHD_HA2"/>
    <property type="match status" value="1"/>
</dbReference>
<dbReference type="SMART" id="SM00487">
    <property type="entry name" value="DEXDc"/>
    <property type="match status" value="1"/>
</dbReference>
<dbReference type="SMART" id="SM00490">
    <property type="entry name" value="HELICc"/>
    <property type="match status" value="1"/>
</dbReference>
<dbReference type="Gene3D" id="1.20.120.1080">
    <property type="match status" value="1"/>
</dbReference>
<sequence>MDYDHNPFAGYELAELAAPQPDAQPVKKRPSQRALNAARDTDKWESNRLLTSGLAQRLAAGDDDDSDTEDAQDQVHVMVYTKQLETVQVVRDPTSDMAVVARQGSGVVRMRRAEGERKKQARERVDVKGTVLADAQASDQHQLVQVKTEQPAAPSSEAVSEFALTKSIKSQREYLPVYSVREDLLSAIRENQIVVVLTQYLCESGYAAGGAMIGCTQPRRVAAMSVAKRVAEEMGVELGKQVGYTIRFEDMTTPGVTQIRYMTDGVLLRELLLDQDLDKYSCIIMDEAHERALNTDVLMGIIKRVVARRRDLKLIFSRFFGNVPVFEIPGRTFPDYVESAVKQTLQIHLTHPPGDVLIFMTGQEDIEATCAILADRLDDMHNPPPLDILPIYSQMPADLQAKIFNASPHRKVVVATNIAETSLTIDGIKYVIDSGFCKLKYYNAKIGMDALQITPISQANANQRSGRAGRTGPGTCYRMYTEAAFNDELYPNTIPEIQRTNLANVVLLLKSMGVENLLHFEFMDPPPQDVILNSMYQLWILGSLGNTGDLTPMGSKMVSFPLDPSLAKMLLVAAELGCTQEMVVIVSMLSVPTVFYRPKERAEEADAARERFFVAESDHLTLLHVYLQWRGNGMRDAWCIKNFVQPRAMRRAEEVRVQLADILKSQQIPMTSCGKDWDVLRKCICSAYFHQAARLKSIGEYVNLRSGLPCHLHPTSALAGLGYTPNYIVYHELVLTSKEYVHYVTAVDPHWLAELGPMFFSVRDRGFGFREKREIERVERRNLEWEAQIAAERKAIEEERKRAGSIGKPIRRRKRLEINDPTWGRAGRRRQVSGEGSRHGFGWGGGSGIRFGGCGSRRGRELDGGCGG</sequence>
<dbReference type="InterPro" id="IPR002464">
    <property type="entry name" value="DNA/RNA_helicase_DEAH_CS"/>
</dbReference>
<dbReference type="OrthoDB" id="10253254at2759"/>
<gene>
    <name evidence="17" type="ORF">BCR44DRAFT_1480064</name>
</gene>
<keyword evidence="8" id="KW-0508">mRNA splicing</keyword>
<keyword evidence="7" id="KW-0067">ATP-binding</keyword>
<organism evidence="17 18">
    <name type="scientific">Catenaria anguillulae PL171</name>
    <dbReference type="NCBI Taxonomy" id="765915"/>
    <lineage>
        <taxon>Eukaryota</taxon>
        <taxon>Fungi</taxon>
        <taxon>Fungi incertae sedis</taxon>
        <taxon>Blastocladiomycota</taxon>
        <taxon>Blastocladiomycetes</taxon>
        <taxon>Blastocladiales</taxon>
        <taxon>Catenariaceae</taxon>
        <taxon>Catenaria</taxon>
    </lineage>
</organism>
<evidence type="ECO:0000256" key="12">
    <source>
        <dbReference type="ARBA" id="ARBA00070009"/>
    </source>
</evidence>
<dbReference type="InterPro" id="IPR011709">
    <property type="entry name" value="DEAD-box_helicase_OB_fold"/>
</dbReference>
<dbReference type="InterPro" id="IPR014001">
    <property type="entry name" value="Helicase_ATP-bd"/>
</dbReference>
<accession>A0A1Y2HI24</accession>
<evidence type="ECO:0000313" key="18">
    <source>
        <dbReference type="Proteomes" id="UP000193411"/>
    </source>
</evidence>
<keyword evidence="13" id="KW-0175">Coiled coil</keyword>
<comment type="subcellular location">
    <subcellularLocation>
        <location evidence="1">Nucleus</location>
    </subcellularLocation>
</comment>
<dbReference type="CDD" id="cd18791">
    <property type="entry name" value="SF2_C_RHA"/>
    <property type="match status" value="1"/>
</dbReference>
<evidence type="ECO:0000256" key="4">
    <source>
        <dbReference type="ARBA" id="ARBA00022741"/>
    </source>
</evidence>
<comment type="caution">
    <text evidence="17">The sequence shown here is derived from an EMBL/GenBank/DDBJ whole genome shotgun (WGS) entry which is preliminary data.</text>
</comment>
<evidence type="ECO:0000256" key="3">
    <source>
        <dbReference type="ARBA" id="ARBA00022664"/>
    </source>
</evidence>
<dbReference type="SUPFAM" id="SSF52540">
    <property type="entry name" value="P-loop containing nucleoside triphosphate hydrolases"/>
    <property type="match status" value="1"/>
</dbReference>
<dbReference type="GO" id="GO:0000398">
    <property type="term" value="P:mRNA splicing, via spliceosome"/>
    <property type="evidence" value="ECO:0007669"/>
    <property type="project" value="UniProtKB-ARBA"/>
</dbReference>
<evidence type="ECO:0000256" key="5">
    <source>
        <dbReference type="ARBA" id="ARBA00022801"/>
    </source>
</evidence>
<evidence type="ECO:0000256" key="14">
    <source>
        <dbReference type="SAM" id="MobiDB-lite"/>
    </source>
</evidence>
<proteinExistence type="inferred from homology"/>
<keyword evidence="5 17" id="KW-0378">Hydrolase</keyword>
<evidence type="ECO:0000256" key="7">
    <source>
        <dbReference type="ARBA" id="ARBA00022840"/>
    </source>
</evidence>
<dbReference type="PANTHER" id="PTHR18934:SF91">
    <property type="entry name" value="PRE-MRNA-SPLICING FACTOR ATP-DEPENDENT RNA HELICASE PRP16"/>
    <property type="match status" value="1"/>
</dbReference>
<dbReference type="GO" id="GO:0016787">
    <property type="term" value="F:hydrolase activity"/>
    <property type="evidence" value="ECO:0007669"/>
    <property type="project" value="UniProtKB-KW"/>
</dbReference>
<dbReference type="InterPro" id="IPR007502">
    <property type="entry name" value="Helicase-assoc_dom"/>
</dbReference>
<protein>
    <recommendedName>
        <fullName evidence="12">Pre-mRNA-splicing factor ATP-dependent RNA helicase PRP16</fullName>
        <ecNumber evidence="2">3.6.4.13</ecNumber>
    </recommendedName>
</protein>
<name>A0A1Y2HI24_9FUNG</name>
<comment type="similarity">
    <text evidence="10">Belongs to the DEAD box helicase family. DEAH subfamily. PRP16 sub-subfamily.</text>
</comment>
<keyword evidence="18" id="KW-1185">Reference proteome</keyword>
<dbReference type="AlphaFoldDB" id="A0A1Y2HI24"/>
<evidence type="ECO:0000259" key="15">
    <source>
        <dbReference type="PROSITE" id="PS51192"/>
    </source>
</evidence>
<dbReference type="EMBL" id="MCFL01000036">
    <property type="protein sequence ID" value="ORZ33343.1"/>
    <property type="molecule type" value="Genomic_DNA"/>
</dbReference>
<comment type="catalytic activity">
    <reaction evidence="11">
        <text>ATP + H2O = ADP + phosphate + H(+)</text>
        <dbReference type="Rhea" id="RHEA:13065"/>
        <dbReference type="ChEBI" id="CHEBI:15377"/>
        <dbReference type="ChEBI" id="CHEBI:15378"/>
        <dbReference type="ChEBI" id="CHEBI:30616"/>
        <dbReference type="ChEBI" id="CHEBI:43474"/>
        <dbReference type="ChEBI" id="CHEBI:456216"/>
        <dbReference type="EC" id="3.6.4.13"/>
    </reaction>
</comment>